<dbReference type="PROSITE" id="PS51745">
    <property type="entry name" value="PB1"/>
    <property type="match status" value="1"/>
</dbReference>
<dbReference type="InterPro" id="IPR053793">
    <property type="entry name" value="PB1-like"/>
</dbReference>
<protein>
    <recommendedName>
        <fullName evidence="2">PB1 domain-containing protein</fullName>
    </recommendedName>
</protein>
<dbReference type="InterPro" id="IPR000270">
    <property type="entry name" value="PB1_dom"/>
</dbReference>
<feature type="compositionally biased region" description="Polar residues" evidence="1">
    <location>
        <begin position="192"/>
        <end position="207"/>
    </location>
</feature>
<organism evidence="3 4">
    <name type="scientific">Rhodotorula toruloides</name>
    <name type="common">Yeast</name>
    <name type="synonym">Rhodosporidium toruloides</name>
    <dbReference type="NCBI Taxonomy" id="5286"/>
    <lineage>
        <taxon>Eukaryota</taxon>
        <taxon>Fungi</taxon>
        <taxon>Dikarya</taxon>
        <taxon>Basidiomycota</taxon>
        <taxon>Pucciniomycotina</taxon>
        <taxon>Microbotryomycetes</taxon>
        <taxon>Sporidiobolales</taxon>
        <taxon>Sporidiobolaceae</taxon>
        <taxon>Rhodotorula</taxon>
    </lineage>
</organism>
<dbReference type="AlphaFoldDB" id="A0A2T0AA98"/>
<proteinExistence type="predicted"/>
<dbReference type="CDD" id="cd05992">
    <property type="entry name" value="PB1"/>
    <property type="match status" value="1"/>
</dbReference>
<evidence type="ECO:0000313" key="4">
    <source>
        <dbReference type="Proteomes" id="UP000239560"/>
    </source>
</evidence>
<dbReference type="Gene3D" id="3.10.20.90">
    <property type="entry name" value="Phosphatidylinositol 3-kinase Catalytic Subunit, Chain A, domain 1"/>
    <property type="match status" value="1"/>
</dbReference>
<evidence type="ECO:0000256" key="1">
    <source>
        <dbReference type="SAM" id="MobiDB-lite"/>
    </source>
</evidence>
<sequence>MMTSVTVKVALPSANSDDAITRSLLLLTEPAPSWDALTALIQQRFSLDTAPAALTYIDRQGDEITVSSSDEVAELWPAAREDGTLSFSIGASRTRASTVDTDTLLATVRHALESDPSLAGDLHRLAESAAGSDGHPHHHKGCTPLLRGHRAHSRHGETNGRFGRGGGRCGGRGGFAGFHGRQSAHHGFDCPNGSSGSDSETLDQGSDSEGPAPLAHPHFSRHHGRHHGHGRHHHRPHHAFGPPPPFSPPPPFAFGAFLHPPPFHRRFA</sequence>
<feature type="region of interest" description="Disordered" evidence="1">
    <location>
        <begin position="149"/>
        <end position="168"/>
    </location>
</feature>
<feature type="compositionally biased region" description="Pro residues" evidence="1">
    <location>
        <begin position="241"/>
        <end position="252"/>
    </location>
</feature>
<evidence type="ECO:0000259" key="2">
    <source>
        <dbReference type="PROSITE" id="PS51745"/>
    </source>
</evidence>
<dbReference type="Pfam" id="PF00564">
    <property type="entry name" value="PB1"/>
    <property type="match status" value="1"/>
</dbReference>
<gene>
    <name evidence="3" type="ORF">AAT19DRAFT_13953</name>
</gene>
<dbReference type="EMBL" id="LCTV02000005">
    <property type="protein sequence ID" value="PRQ74931.1"/>
    <property type="molecule type" value="Genomic_DNA"/>
</dbReference>
<feature type="compositionally biased region" description="Basic residues" evidence="1">
    <location>
        <begin position="218"/>
        <end position="238"/>
    </location>
</feature>
<evidence type="ECO:0000313" key="3">
    <source>
        <dbReference type="EMBL" id="PRQ74931.1"/>
    </source>
</evidence>
<dbReference type="OrthoDB" id="661148at2759"/>
<reference evidence="3 4" key="1">
    <citation type="journal article" date="2018" name="Elife">
        <title>Functional genomics of lipid metabolism in the oleaginous yeast Rhodosporidium toruloides.</title>
        <authorList>
            <person name="Coradetti S.T."/>
            <person name="Pinel D."/>
            <person name="Geiselman G."/>
            <person name="Ito M."/>
            <person name="Mondo S."/>
            <person name="Reilly M.C."/>
            <person name="Cheng Y.F."/>
            <person name="Bauer S."/>
            <person name="Grigoriev I."/>
            <person name="Gladden J.M."/>
            <person name="Simmons B.A."/>
            <person name="Brem R."/>
            <person name="Arkin A.P."/>
            <person name="Skerker J.M."/>
        </authorList>
    </citation>
    <scope>NUCLEOTIDE SEQUENCE [LARGE SCALE GENOMIC DNA]</scope>
    <source>
        <strain evidence="3 4">NBRC 0880</strain>
    </source>
</reference>
<name>A0A2T0AA98_RHOTO</name>
<accession>A0A2T0AA98</accession>
<dbReference type="Proteomes" id="UP000239560">
    <property type="component" value="Unassembled WGS sequence"/>
</dbReference>
<feature type="domain" description="PB1" evidence="2">
    <location>
        <begin position="4"/>
        <end position="92"/>
    </location>
</feature>
<comment type="caution">
    <text evidence="3">The sequence shown here is derived from an EMBL/GenBank/DDBJ whole genome shotgun (WGS) entry which is preliminary data.</text>
</comment>
<dbReference type="SUPFAM" id="SSF54277">
    <property type="entry name" value="CAD &amp; PB1 domains"/>
    <property type="match status" value="1"/>
</dbReference>
<feature type="region of interest" description="Disordered" evidence="1">
    <location>
        <begin position="186"/>
        <end position="253"/>
    </location>
</feature>